<dbReference type="InterPro" id="IPR036986">
    <property type="entry name" value="S4_RNA-bd_sf"/>
</dbReference>
<dbReference type="EMBL" id="RJVA01000014">
    <property type="protein sequence ID" value="ROQ90803.1"/>
    <property type="molecule type" value="Genomic_DNA"/>
</dbReference>
<keyword evidence="5" id="KW-0489">Methyltransferase</keyword>
<sequence>MKPRYERLDKILVQRGLVPSREKARGLILAGCVRVDGHTVTQCGRKIPENADVQVHGQDHPYVSRGGIKLAHALDHFNLNVAGLVVMDVGASTGGFTDCLLQRGALKVYAVDVGYGQLAWKLRQDPRVVVLERCNIRHLNPSAIPEPLDGAVVDVSFISLKQVLPKVVTFLKPESFLVALVKPQFEAGREHVNKGGVVKDATVHQAVCQAVANTVESLAFQILGIIPSPILGPKGNREFLLAAIHSPPAQSPVDHTGQFTADGP</sequence>
<dbReference type="SMART" id="SM00363">
    <property type="entry name" value="S4"/>
    <property type="match status" value="1"/>
</dbReference>
<dbReference type="RefSeq" id="WP_123291144.1">
    <property type="nucleotide sequence ID" value="NZ_RJVA01000014.1"/>
</dbReference>
<comment type="caution">
    <text evidence="5">The sequence shown here is derived from an EMBL/GenBank/DDBJ whole genome shotgun (WGS) entry which is preliminary data.</text>
</comment>
<keyword evidence="1 3" id="KW-0694">RNA-binding</keyword>
<dbReference type="Proteomes" id="UP000276223">
    <property type="component" value="Unassembled WGS sequence"/>
</dbReference>
<keyword evidence="5" id="KW-0808">Transferase</keyword>
<organism evidence="5 6">
    <name type="scientific">Desulfosoma caldarium</name>
    <dbReference type="NCBI Taxonomy" id="610254"/>
    <lineage>
        <taxon>Bacteria</taxon>
        <taxon>Pseudomonadati</taxon>
        <taxon>Thermodesulfobacteriota</taxon>
        <taxon>Syntrophobacteria</taxon>
        <taxon>Syntrophobacterales</taxon>
        <taxon>Syntrophobacteraceae</taxon>
        <taxon>Desulfosoma</taxon>
    </lineage>
</organism>
<dbReference type="InterPro" id="IPR002877">
    <property type="entry name" value="RNA_MeTrfase_FtsJ_dom"/>
</dbReference>
<dbReference type="GO" id="GO:0032259">
    <property type="term" value="P:methylation"/>
    <property type="evidence" value="ECO:0007669"/>
    <property type="project" value="UniProtKB-KW"/>
</dbReference>
<dbReference type="OrthoDB" id="9784736at2"/>
<dbReference type="SUPFAM" id="SSF55174">
    <property type="entry name" value="Alpha-L RNA-binding motif"/>
    <property type="match status" value="1"/>
</dbReference>
<dbReference type="CDD" id="cd00165">
    <property type="entry name" value="S4"/>
    <property type="match status" value="1"/>
</dbReference>
<dbReference type="AlphaFoldDB" id="A0A3N1UL31"/>
<comment type="similarity">
    <text evidence="2">Belongs to the TlyA family.</text>
</comment>
<dbReference type="PANTHER" id="PTHR32319:SF0">
    <property type="entry name" value="BACTERIAL HEMOLYSIN-LIKE PROTEIN"/>
    <property type="match status" value="1"/>
</dbReference>
<evidence type="ECO:0000256" key="1">
    <source>
        <dbReference type="ARBA" id="ARBA00022884"/>
    </source>
</evidence>
<dbReference type="Pfam" id="PF01479">
    <property type="entry name" value="S4"/>
    <property type="match status" value="1"/>
</dbReference>
<proteinExistence type="inferred from homology"/>
<dbReference type="Pfam" id="PF01728">
    <property type="entry name" value="FtsJ"/>
    <property type="match status" value="1"/>
</dbReference>
<dbReference type="InterPro" id="IPR029063">
    <property type="entry name" value="SAM-dependent_MTases_sf"/>
</dbReference>
<evidence type="ECO:0000256" key="3">
    <source>
        <dbReference type="PROSITE-ProRule" id="PRU00182"/>
    </source>
</evidence>
<dbReference type="InterPro" id="IPR004538">
    <property type="entry name" value="Hemolysin_A/TlyA"/>
</dbReference>
<evidence type="ECO:0000313" key="6">
    <source>
        <dbReference type="Proteomes" id="UP000276223"/>
    </source>
</evidence>
<evidence type="ECO:0000256" key="2">
    <source>
        <dbReference type="ARBA" id="ARBA00029460"/>
    </source>
</evidence>
<feature type="domain" description="RNA-binding S4" evidence="4">
    <location>
        <begin position="6"/>
        <end position="69"/>
    </location>
</feature>
<keyword evidence="6" id="KW-1185">Reference proteome</keyword>
<reference evidence="5 6" key="1">
    <citation type="submission" date="2018-11" db="EMBL/GenBank/DDBJ databases">
        <title>Genomic Encyclopedia of Type Strains, Phase IV (KMG-IV): sequencing the most valuable type-strain genomes for metagenomic binning, comparative biology and taxonomic classification.</title>
        <authorList>
            <person name="Goeker M."/>
        </authorList>
    </citation>
    <scope>NUCLEOTIDE SEQUENCE [LARGE SCALE GENOMIC DNA]</scope>
    <source>
        <strain evidence="5 6">DSM 22027</strain>
    </source>
</reference>
<dbReference type="CDD" id="cd02440">
    <property type="entry name" value="AdoMet_MTases"/>
    <property type="match status" value="1"/>
</dbReference>
<gene>
    <name evidence="5" type="ORF">EDC27_2697</name>
</gene>
<protein>
    <submittedName>
        <fullName evidence="5">23S rRNA (Cytidine1920-2'-O)/16S rRNA (Cytidine1409-2'-O)-methyltransferase</fullName>
    </submittedName>
</protein>
<name>A0A3N1UL31_9BACT</name>
<dbReference type="SUPFAM" id="SSF53335">
    <property type="entry name" value="S-adenosyl-L-methionine-dependent methyltransferases"/>
    <property type="match status" value="1"/>
</dbReference>
<accession>A0A3N1UL31</accession>
<dbReference type="PANTHER" id="PTHR32319">
    <property type="entry name" value="BACTERIAL HEMOLYSIN-LIKE PROTEIN"/>
    <property type="match status" value="1"/>
</dbReference>
<dbReference type="GO" id="GO:0003723">
    <property type="term" value="F:RNA binding"/>
    <property type="evidence" value="ECO:0007669"/>
    <property type="project" value="UniProtKB-KW"/>
</dbReference>
<dbReference type="InterPro" id="IPR047048">
    <property type="entry name" value="TlyA"/>
</dbReference>
<dbReference type="PROSITE" id="PS50889">
    <property type="entry name" value="S4"/>
    <property type="match status" value="1"/>
</dbReference>
<dbReference type="Gene3D" id="3.10.290.10">
    <property type="entry name" value="RNA-binding S4 domain"/>
    <property type="match status" value="1"/>
</dbReference>
<dbReference type="NCBIfam" id="TIGR00478">
    <property type="entry name" value="tly"/>
    <property type="match status" value="1"/>
</dbReference>
<evidence type="ECO:0000313" key="5">
    <source>
        <dbReference type="EMBL" id="ROQ90803.1"/>
    </source>
</evidence>
<dbReference type="Gene3D" id="3.40.50.150">
    <property type="entry name" value="Vaccinia Virus protein VP39"/>
    <property type="match status" value="1"/>
</dbReference>
<dbReference type="InterPro" id="IPR002942">
    <property type="entry name" value="S4_RNA-bd"/>
</dbReference>
<dbReference type="GO" id="GO:0008168">
    <property type="term" value="F:methyltransferase activity"/>
    <property type="evidence" value="ECO:0007669"/>
    <property type="project" value="UniProtKB-KW"/>
</dbReference>
<evidence type="ECO:0000259" key="4">
    <source>
        <dbReference type="SMART" id="SM00363"/>
    </source>
</evidence>
<dbReference type="PIRSF" id="PIRSF005578">
    <property type="entry name" value="TlyA"/>
    <property type="match status" value="1"/>
</dbReference>